<dbReference type="InterPro" id="IPR007690">
    <property type="entry name" value="T2SS_GspM"/>
</dbReference>
<protein>
    <submittedName>
        <fullName evidence="2">Type II secretion system protein GspM</fullName>
    </submittedName>
</protein>
<comment type="caution">
    <text evidence="2">The sequence shown here is derived from an EMBL/GenBank/DDBJ whole genome shotgun (WGS) entry which is preliminary data.</text>
</comment>
<name>A0ABW2QQZ1_9BURK</name>
<dbReference type="RefSeq" id="WP_382223842.1">
    <property type="nucleotide sequence ID" value="NZ_JBHTCA010000008.1"/>
</dbReference>
<dbReference type="Pfam" id="PF04612">
    <property type="entry name" value="T2SSM"/>
    <property type="match status" value="1"/>
</dbReference>
<evidence type="ECO:0000256" key="1">
    <source>
        <dbReference type="SAM" id="Phobius"/>
    </source>
</evidence>
<dbReference type="Proteomes" id="UP001596501">
    <property type="component" value="Unassembled WGS sequence"/>
</dbReference>
<keyword evidence="1" id="KW-0472">Membrane</keyword>
<sequence length="175" mass="18360">MRTVSSTHMAAISRIFQGLQPRERVAVGLAIGTVVAYLLWALALAPAWRHLQAAPARHQAADAQLAEVTALAQEAQSLSAQRGAQTVSRTDAVRAIELATQQTLGATARLNVSGDRVTVQLTAATPDTLARWLSQARLNARLMPTETRLQRSGEGAALRLSGTVVLAGPALGGAP</sequence>
<organism evidence="2 3">
    <name type="scientific">Hydrogenophaga atypica</name>
    <dbReference type="NCBI Taxonomy" id="249409"/>
    <lineage>
        <taxon>Bacteria</taxon>
        <taxon>Pseudomonadati</taxon>
        <taxon>Pseudomonadota</taxon>
        <taxon>Betaproteobacteria</taxon>
        <taxon>Burkholderiales</taxon>
        <taxon>Comamonadaceae</taxon>
        <taxon>Hydrogenophaga</taxon>
    </lineage>
</organism>
<keyword evidence="1" id="KW-0812">Transmembrane</keyword>
<evidence type="ECO:0000313" key="2">
    <source>
        <dbReference type="EMBL" id="MFC7409748.1"/>
    </source>
</evidence>
<dbReference type="EMBL" id="JBHTCA010000008">
    <property type="protein sequence ID" value="MFC7409748.1"/>
    <property type="molecule type" value="Genomic_DNA"/>
</dbReference>
<proteinExistence type="predicted"/>
<accession>A0ABW2QQZ1</accession>
<feature type="transmembrane region" description="Helical" evidence="1">
    <location>
        <begin position="25"/>
        <end position="48"/>
    </location>
</feature>
<evidence type="ECO:0000313" key="3">
    <source>
        <dbReference type="Proteomes" id="UP001596501"/>
    </source>
</evidence>
<reference evidence="3" key="1">
    <citation type="journal article" date="2019" name="Int. J. Syst. Evol. Microbiol.">
        <title>The Global Catalogue of Microorganisms (GCM) 10K type strain sequencing project: providing services to taxonomists for standard genome sequencing and annotation.</title>
        <authorList>
            <consortium name="The Broad Institute Genomics Platform"/>
            <consortium name="The Broad Institute Genome Sequencing Center for Infectious Disease"/>
            <person name="Wu L."/>
            <person name="Ma J."/>
        </authorList>
    </citation>
    <scope>NUCLEOTIDE SEQUENCE [LARGE SCALE GENOMIC DNA]</scope>
    <source>
        <strain evidence="3">CGMCC 1.12371</strain>
    </source>
</reference>
<keyword evidence="3" id="KW-1185">Reference proteome</keyword>
<keyword evidence="1" id="KW-1133">Transmembrane helix</keyword>
<gene>
    <name evidence="2" type="primary">gspM</name>
    <name evidence="2" type="ORF">ACFQPB_12825</name>
</gene>